<dbReference type="EMBL" id="JAWDGP010001963">
    <property type="protein sequence ID" value="KAK3786476.1"/>
    <property type="molecule type" value="Genomic_DNA"/>
</dbReference>
<evidence type="ECO:0000256" key="3">
    <source>
        <dbReference type="ARBA" id="ARBA00022989"/>
    </source>
</evidence>
<feature type="transmembrane region" description="Helical" evidence="5">
    <location>
        <begin position="336"/>
        <end position="354"/>
    </location>
</feature>
<gene>
    <name evidence="7" type="ORF">RRG08_058532</name>
</gene>
<evidence type="ECO:0000313" key="8">
    <source>
        <dbReference type="Proteomes" id="UP001283361"/>
    </source>
</evidence>
<keyword evidence="8" id="KW-1185">Reference proteome</keyword>
<feature type="transmembrane region" description="Helical" evidence="5">
    <location>
        <begin position="398"/>
        <end position="420"/>
    </location>
</feature>
<protein>
    <recommendedName>
        <fullName evidence="6">Amino acid transporter transmembrane domain-containing protein</fullName>
    </recommendedName>
</protein>
<dbReference type="PANTHER" id="PTHR22950:SF703">
    <property type="entry name" value="AMINO ACID TRANSPORTER TRANSMEMBRANE DOMAIN-CONTAINING PROTEIN"/>
    <property type="match status" value="1"/>
</dbReference>
<keyword evidence="4 5" id="KW-0472">Membrane</keyword>
<name>A0AAE1AG59_9GAST</name>
<evidence type="ECO:0000256" key="4">
    <source>
        <dbReference type="ARBA" id="ARBA00023136"/>
    </source>
</evidence>
<accession>A0AAE1AG59</accession>
<feature type="transmembrane region" description="Helical" evidence="5">
    <location>
        <begin position="160"/>
        <end position="181"/>
    </location>
</feature>
<evidence type="ECO:0000256" key="2">
    <source>
        <dbReference type="ARBA" id="ARBA00022692"/>
    </source>
</evidence>
<evidence type="ECO:0000313" key="7">
    <source>
        <dbReference type="EMBL" id="KAK3786476.1"/>
    </source>
</evidence>
<feature type="transmembrane region" description="Helical" evidence="5">
    <location>
        <begin position="441"/>
        <end position="461"/>
    </location>
</feature>
<feature type="domain" description="Amino acid transporter transmembrane" evidence="6">
    <location>
        <begin position="150"/>
        <end position="458"/>
    </location>
</feature>
<keyword evidence="2 5" id="KW-0812">Transmembrane</keyword>
<feature type="transmembrane region" description="Helical" evidence="5">
    <location>
        <begin position="218"/>
        <end position="240"/>
    </location>
</feature>
<comment type="subcellular location">
    <subcellularLocation>
        <location evidence="1">Membrane</location>
        <topology evidence="1">Multi-pass membrane protein</topology>
    </subcellularLocation>
</comment>
<feature type="transmembrane region" description="Helical" evidence="5">
    <location>
        <begin position="260"/>
        <end position="278"/>
    </location>
</feature>
<feature type="transmembrane region" description="Helical" evidence="5">
    <location>
        <begin position="187"/>
        <end position="206"/>
    </location>
</feature>
<comment type="caution">
    <text evidence="7">The sequence shown here is derived from an EMBL/GenBank/DDBJ whole genome shotgun (WGS) entry which is preliminary data.</text>
</comment>
<dbReference type="AlphaFoldDB" id="A0AAE1AG59"/>
<proteinExistence type="predicted"/>
<dbReference type="PANTHER" id="PTHR22950">
    <property type="entry name" value="AMINO ACID TRANSPORTER"/>
    <property type="match status" value="1"/>
</dbReference>
<dbReference type="GO" id="GO:0005774">
    <property type="term" value="C:vacuolar membrane"/>
    <property type="evidence" value="ECO:0007669"/>
    <property type="project" value="TreeGrafter"/>
</dbReference>
<feature type="transmembrane region" description="Helical" evidence="5">
    <location>
        <begin position="290"/>
        <end position="316"/>
    </location>
</feature>
<organism evidence="7 8">
    <name type="scientific">Elysia crispata</name>
    <name type="common">lettuce slug</name>
    <dbReference type="NCBI Taxonomy" id="231223"/>
    <lineage>
        <taxon>Eukaryota</taxon>
        <taxon>Metazoa</taxon>
        <taxon>Spiralia</taxon>
        <taxon>Lophotrochozoa</taxon>
        <taxon>Mollusca</taxon>
        <taxon>Gastropoda</taxon>
        <taxon>Heterobranchia</taxon>
        <taxon>Euthyneura</taxon>
        <taxon>Panpulmonata</taxon>
        <taxon>Sacoglossa</taxon>
        <taxon>Placobranchoidea</taxon>
        <taxon>Plakobranchidae</taxon>
        <taxon>Elysia</taxon>
    </lineage>
</organism>
<evidence type="ECO:0000256" key="5">
    <source>
        <dbReference type="SAM" id="Phobius"/>
    </source>
</evidence>
<dbReference type="Pfam" id="PF01490">
    <property type="entry name" value="Aa_trans"/>
    <property type="match status" value="1"/>
</dbReference>
<sequence>MIRESLKAYQRCPHQMQFFLLVLLRLRIISRDNFATSGTETVSSLDFMSRGNASLTLSPPCTVTIARDCGQAVAFSQALLCSNLKSSPYVTQRLPTSSAHQAPRRERSLTPRSHLMLALPQQEDPGNVNSFVIKSPYSMLCQYHHNAAHNRGFAFNSRQLISVCVNITSFGSCVAYLLLVAQNLMTLFPAGITSYGNWLIITAAVLSPFCWLGTPKDFWPVALCAVLTTAVASILILTQIVRDASNVPTPFFAPLDFKSFLMAFGLLSFGFGGHQVFPTIQVDMKRPENFVYSAAFGLSIVLCMYLPVAVTAFTVYGSNIHDNVLMSLLPGCLHSIAMVLMTVHLLGGFIIILNPVNQEMEGIFNIPNCFCFRRVMLRTGIVGLLLFVALSVPQFGAIMALIGGSTMAFLVFIIPSVCYLKLSSMKGNWKTVVVPLHEKVLCVEIVIVGALSGVAATYSALDALTYSHFSKPLYLSWCSTE</sequence>
<dbReference type="GO" id="GO:0015179">
    <property type="term" value="F:L-amino acid transmembrane transporter activity"/>
    <property type="evidence" value="ECO:0007669"/>
    <property type="project" value="TreeGrafter"/>
</dbReference>
<keyword evidence="3 5" id="KW-1133">Transmembrane helix</keyword>
<reference evidence="7" key="1">
    <citation type="journal article" date="2023" name="G3 (Bethesda)">
        <title>A reference genome for the long-term kleptoplast-retaining sea slug Elysia crispata morphotype clarki.</title>
        <authorList>
            <person name="Eastman K.E."/>
            <person name="Pendleton A.L."/>
            <person name="Shaikh M.A."/>
            <person name="Suttiyut T."/>
            <person name="Ogas R."/>
            <person name="Tomko P."/>
            <person name="Gavelis G."/>
            <person name="Widhalm J.R."/>
            <person name="Wisecaver J.H."/>
        </authorList>
    </citation>
    <scope>NUCLEOTIDE SEQUENCE</scope>
    <source>
        <strain evidence="7">ECLA1</strain>
    </source>
</reference>
<feature type="transmembrane region" description="Helical" evidence="5">
    <location>
        <begin position="375"/>
        <end position="392"/>
    </location>
</feature>
<evidence type="ECO:0000256" key="1">
    <source>
        <dbReference type="ARBA" id="ARBA00004141"/>
    </source>
</evidence>
<dbReference type="InterPro" id="IPR013057">
    <property type="entry name" value="AA_transpt_TM"/>
</dbReference>
<dbReference type="Proteomes" id="UP001283361">
    <property type="component" value="Unassembled WGS sequence"/>
</dbReference>
<evidence type="ECO:0000259" key="6">
    <source>
        <dbReference type="Pfam" id="PF01490"/>
    </source>
</evidence>